<sequence>MRCRLFATSVLFCLAAQAAPPASPAHTTSPKAPQAPASSQALSLEQAQALLLRHSSQLAASQAQLDSARLRRAGMQGLGRPSLALQASGYAYSVNADLGLGSFRQAVAGALAQLPGDVAHAMGPVAAGLPAIPDSYALRRRDERATASLSGVWPLYTGGLTQALRHGLDAAEQEAAADASLAAASLQRQLIERYFDAQLAERAATLRERALQAVREHDLAAQRMEQAGVIAHVERLQARSALADAAQQALQARDAARLAQAALQNSIGKPGPLQLSTPLFVQSQPLPPLAQFVAEAQRQHPGLDKIQAKRGQAQALHDAQQARRKPTVLAFANHELPSSGKPSWVAGVALRWTLWDGIDHRQLAQAAQQQVQQAEHSQRQALQDIALLVEKHWLDAEHARTRYLAQQDQQQLAQELLRLRQAGLRAGTSTALDLMDAQLQLAKVQTERAQSANQYVKALAALLESSGQGEQFQRYQQQADIQLLPDTP</sequence>
<evidence type="ECO:0000313" key="9">
    <source>
        <dbReference type="EMBL" id="PAT35446.1"/>
    </source>
</evidence>
<reference evidence="9 10" key="1">
    <citation type="submission" date="2017-08" db="EMBL/GenBank/DDBJ databases">
        <title>WGS of Clinical strains of the CDC Group NO-1 linked to zoonotic infections in humans.</title>
        <authorList>
            <person name="Bernier A.-M."/>
            <person name="Bernard K."/>
        </authorList>
    </citation>
    <scope>NUCLEOTIDE SEQUENCE [LARGE SCALE GENOMIC DNA]</scope>
    <source>
        <strain evidence="9 10">NML03-0146</strain>
    </source>
</reference>
<dbReference type="GO" id="GO:0015288">
    <property type="term" value="F:porin activity"/>
    <property type="evidence" value="ECO:0007669"/>
    <property type="project" value="TreeGrafter"/>
</dbReference>
<proteinExistence type="inferred from homology"/>
<comment type="caution">
    <text evidence="9">The sequence shown here is derived from an EMBL/GenBank/DDBJ whole genome shotgun (WGS) entry which is preliminary data.</text>
</comment>
<keyword evidence="8" id="KW-0732">Signal</keyword>
<accession>A0A2A2ACA0</accession>
<organism evidence="9 10">
    <name type="scientific">Vandammella animalimorsus</name>
    <dbReference type="NCBI Taxonomy" id="2029117"/>
    <lineage>
        <taxon>Bacteria</taxon>
        <taxon>Pseudomonadati</taxon>
        <taxon>Pseudomonadota</taxon>
        <taxon>Betaproteobacteria</taxon>
        <taxon>Burkholderiales</taxon>
        <taxon>Comamonadaceae</taxon>
        <taxon>Vandammella</taxon>
    </lineage>
</organism>
<name>A0A2A2ACA0_9BURK</name>
<dbReference type="InterPro" id="IPR051906">
    <property type="entry name" value="TolC-like"/>
</dbReference>
<evidence type="ECO:0000256" key="5">
    <source>
        <dbReference type="ARBA" id="ARBA00022692"/>
    </source>
</evidence>
<evidence type="ECO:0000256" key="7">
    <source>
        <dbReference type="ARBA" id="ARBA00023237"/>
    </source>
</evidence>
<keyword evidence="4" id="KW-1134">Transmembrane beta strand</keyword>
<dbReference type="GO" id="GO:0009279">
    <property type="term" value="C:cell outer membrane"/>
    <property type="evidence" value="ECO:0007669"/>
    <property type="project" value="UniProtKB-SubCell"/>
</dbReference>
<feature type="chain" id="PRO_5012223298" evidence="8">
    <location>
        <begin position="19"/>
        <end position="488"/>
    </location>
</feature>
<feature type="signal peptide" evidence="8">
    <location>
        <begin position="1"/>
        <end position="18"/>
    </location>
</feature>
<evidence type="ECO:0000256" key="6">
    <source>
        <dbReference type="ARBA" id="ARBA00023136"/>
    </source>
</evidence>
<dbReference type="EMBL" id="NSJF01000002">
    <property type="protein sequence ID" value="PAT35446.1"/>
    <property type="molecule type" value="Genomic_DNA"/>
</dbReference>
<keyword evidence="6" id="KW-0472">Membrane</keyword>
<evidence type="ECO:0000256" key="2">
    <source>
        <dbReference type="ARBA" id="ARBA00007613"/>
    </source>
</evidence>
<dbReference type="PANTHER" id="PTHR30026">
    <property type="entry name" value="OUTER MEMBRANE PROTEIN TOLC"/>
    <property type="match status" value="1"/>
</dbReference>
<dbReference type="InterPro" id="IPR003423">
    <property type="entry name" value="OMP_efflux"/>
</dbReference>
<keyword evidence="3" id="KW-0813">Transport</keyword>
<dbReference type="AlphaFoldDB" id="A0A2A2ACA0"/>
<dbReference type="Gene3D" id="1.20.1600.10">
    <property type="entry name" value="Outer membrane efflux proteins (OEP)"/>
    <property type="match status" value="1"/>
</dbReference>
<dbReference type="SUPFAM" id="SSF56954">
    <property type="entry name" value="Outer membrane efflux proteins (OEP)"/>
    <property type="match status" value="1"/>
</dbReference>
<evidence type="ECO:0000256" key="8">
    <source>
        <dbReference type="SAM" id="SignalP"/>
    </source>
</evidence>
<dbReference type="Pfam" id="PF02321">
    <property type="entry name" value="OEP"/>
    <property type="match status" value="1"/>
</dbReference>
<dbReference type="GO" id="GO:0015562">
    <property type="term" value="F:efflux transmembrane transporter activity"/>
    <property type="evidence" value="ECO:0007669"/>
    <property type="project" value="InterPro"/>
</dbReference>
<evidence type="ECO:0000256" key="3">
    <source>
        <dbReference type="ARBA" id="ARBA00022448"/>
    </source>
</evidence>
<comment type="subcellular location">
    <subcellularLocation>
        <location evidence="1">Cell outer membrane</location>
    </subcellularLocation>
</comment>
<protein>
    <submittedName>
        <fullName evidence="9">Transporter</fullName>
    </submittedName>
</protein>
<comment type="similarity">
    <text evidence="2">Belongs to the outer membrane factor (OMF) (TC 1.B.17) family.</text>
</comment>
<dbReference type="RefSeq" id="WP_095549532.1">
    <property type="nucleotide sequence ID" value="NZ_NSJF01000002.1"/>
</dbReference>
<dbReference type="Proteomes" id="UP000217999">
    <property type="component" value="Unassembled WGS sequence"/>
</dbReference>
<evidence type="ECO:0000256" key="1">
    <source>
        <dbReference type="ARBA" id="ARBA00004442"/>
    </source>
</evidence>
<evidence type="ECO:0000313" key="10">
    <source>
        <dbReference type="Proteomes" id="UP000217999"/>
    </source>
</evidence>
<keyword evidence="5" id="KW-0812">Transmembrane</keyword>
<gene>
    <name evidence="9" type="ORF">CK620_06200</name>
</gene>
<dbReference type="PANTHER" id="PTHR30026:SF5">
    <property type="entry name" value="ABC-TYPE EFFLUX SYSTEM SECRETIN COMPONENT"/>
    <property type="match status" value="1"/>
</dbReference>
<evidence type="ECO:0000256" key="4">
    <source>
        <dbReference type="ARBA" id="ARBA00022452"/>
    </source>
</evidence>
<dbReference type="GO" id="GO:1990281">
    <property type="term" value="C:efflux pump complex"/>
    <property type="evidence" value="ECO:0007669"/>
    <property type="project" value="TreeGrafter"/>
</dbReference>
<keyword evidence="7" id="KW-0998">Cell outer membrane</keyword>